<keyword evidence="1" id="KW-0812">Transmembrane</keyword>
<dbReference type="OrthoDB" id="9204728at2"/>
<evidence type="ECO:0000256" key="1">
    <source>
        <dbReference type="SAM" id="Phobius"/>
    </source>
</evidence>
<dbReference type="AlphaFoldDB" id="A0A2L1ULN1"/>
<accession>A0A2L1ULN1</accession>
<keyword evidence="3" id="KW-1185">Reference proteome</keyword>
<evidence type="ECO:0008006" key="4">
    <source>
        <dbReference type="Google" id="ProtNLM"/>
    </source>
</evidence>
<reference evidence="3" key="1">
    <citation type="submission" date="2017-01" db="EMBL/GenBank/DDBJ databases">
        <title>Genome sequence of Rouxiella sp. ERMR1:05.</title>
        <authorList>
            <person name="Kumar R."/>
            <person name="Singh D."/>
            <person name="Kumar S."/>
        </authorList>
    </citation>
    <scope>NUCLEOTIDE SEQUENCE [LARGE SCALE GENOMIC DNA]</scope>
    <source>
        <strain evidence="3">ERMR1:05</strain>
    </source>
</reference>
<keyword evidence="1" id="KW-1133">Transmembrane helix</keyword>
<sequence>MTELRGADYWRRMNESKRILRGEDAFSSFPSMNPLQRDMTFANGSFITESRYIMLLTLEEAEKVTDELLGNVDKFFSYKLAPGNIKDIMEGSSSIGKLMTFENSAGEIAFRFKSLGIRAIEYTFKGKTYIKITGYPGMRRILEGTRYAIDHPQMLEMGIGIRGLGSALIKGTKFCIFASLAWRVIELIFKSDYDLVDFLIDITVDAAKAVVASVVIGVIAGVLTLGGVPIVITAGIVIIVGIYLNIKLNEIDDTLGLSASLKEKLRLALIDYQRVNEWDFRYSEPLFNYSLGMGY</sequence>
<feature type="transmembrane region" description="Helical" evidence="1">
    <location>
        <begin position="211"/>
        <end position="244"/>
    </location>
</feature>
<keyword evidence="1" id="KW-0472">Membrane</keyword>
<organism evidence="2 3">
    <name type="scientific">Rahnella sikkimica</name>
    <dbReference type="NCBI Taxonomy" id="1805933"/>
    <lineage>
        <taxon>Bacteria</taxon>
        <taxon>Pseudomonadati</taxon>
        <taxon>Pseudomonadota</taxon>
        <taxon>Gammaproteobacteria</taxon>
        <taxon>Enterobacterales</taxon>
        <taxon>Yersiniaceae</taxon>
        <taxon>Rahnella</taxon>
    </lineage>
</organism>
<evidence type="ECO:0000313" key="2">
    <source>
        <dbReference type="EMBL" id="AVF33833.1"/>
    </source>
</evidence>
<protein>
    <recommendedName>
        <fullName evidence="4">ImpA domain-containing protein</fullName>
    </recommendedName>
</protein>
<dbReference type="KEGG" id="rox:BV494_02300"/>
<name>A0A2L1ULN1_9GAMM</name>
<dbReference type="RefSeq" id="WP_104921393.1">
    <property type="nucleotide sequence ID" value="NZ_CP019062.1"/>
</dbReference>
<evidence type="ECO:0000313" key="3">
    <source>
        <dbReference type="Proteomes" id="UP000239197"/>
    </source>
</evidence>
<dbReference type="EMBL" id="CP019062">
    <property type="protein sequence ID" value="AVF33833.1"/>
    <property type="molecule type" value="Genomic_DNA"/>
</dbReference>
<gene>
    <name evidence="2" type="ORF">BV494_02300</name>
</gene>
<dbReference type="Proteomes" id="UP000239197">
    <property type="component" value="Chromosome"/>
</dbReference>
<proteinExistence type="predicted"/>